<dbReference type="Gene3D" id="3.30.565.10">
    <property type="entry name" value="Histidine kinase-like ATPase, C-terminal domain"/>
    <property type="match status" value="1"/>
</dbReference>
<feature type="domain" description="NIT" evidence="7">
    <location>
        <begin position="51"/>
        <end position="297"/>
    </location>
</feature>
<dbReference type="AlphaFoldDB" id="A0A7W7W834"/>
<dbReference type="RefSeq" id="WP_184754203.1">
    <property type="nucleotide sequence ID" value="NZ_BAABEK010000014.1"/>
</dbReference>
<evidence type="ECO:0000256" key="1">
    <source>
        <dbReference type="ARBA" id="ARBA00000085"/>
    </source>
</evidence>
<evidence type="ECO:0000256" key="6">
    <source>
        <dbReference type="SAM" id="Phobius"/>
    </source>
</evidence>
<evidence type="ECO:0000313" key="8">
    <source>
        <dbReference type="EMBL" id="MBB4937917.1"/>
    </source>
</evidence>
<dbReference type="InterPro" id="IPR010910">
    <property type="entry name" value="Nitrate/nitrite_sensing_bac"/>
</dbReference>
<dbReference type="GO" id="GO:0000160">
    <property type="term" value="P:phosphorelay signal transduction system"/>
    <property type="evidence" value="ECO:0007669"/>
    <property type="project" value="TreeGrafter"/>
</dbReference>
<dbReference type="Proteomes" id="UP000534286">
    <property type="component" value="Unassembled WGS sequence"/>
</dbReference>
<dbReference type="SMART" id="SM00387">
    <property type="entry name" value="HATPase_c"/>
    <property type="match status" value="1"/>
</dbReference>
<feature type="transmembrane region" description="Helical" evidence="6">
    <location>
        <begin position="12"/>
        <end position="33"/>
    </location>
</feature>
<evidence type="ECO:0000256" key="2">
    <source>
        <dbReference type="ARBA" id="ARBA00012438"/>
    </source>
</evidence>
<keyword evidence="3" id="KW-0597">Phosphoprotein</keyword>
<reference evidence="8 9" key="1">
    <citation type="submission" date="2020-08" db="EMBL/GenBank/DDBJ databases">
        <title>Sequencing the genomes of 1000 actinobacteria strains.</title>
        <authorList>
            <person name="Klenk H.-P."/>
        </authorList>
    </citation>
    <scope>NUCLEOTIDE SEQUENCE [LARGE SCALE GENOMIC DNA]</scope>
    <source>
        <strain evidence="8 9">DSM 43023</strain>
    </source>
</reference>
<gene>
    <name evidence="8" type="ORF">FHR32_002222</name>
</gene>
<proteinExistence type="predicted"/>
<dbReference type="EC" id="2.7.13.3" evidence="2"/>
<accession>A0A7W7W834</accession>
<keyword evidence="6" id="KW-0812">Transmembrane</keyword>
<protein>
    <recommendedName>
        <fullName evidence="2">histidine kinase</fullName>
        <ecNumber evidence="2">2.7.13.3</ecNumber>
    </recommendedName>
</protein>
<evidence type="ECO:0000313" key="9">
    <source>
        <dbReference type="Proteomes" id="UP000534286"/>
    </source>
</evidence>
<dbReference type="Pfam" id="PF02518">
    <property type="entry name" value="HATPase_c"/>
    <property type="match status" value="1"/>
</dbReference>
<evidence type="ECO:0000256" key="4">
    <source>
        <dbReference type="ARBA" id="ARBA00022679"/>
    </source>
</evidence>
<dbReference type="Pfam" id="PF08376">
    <property type="entry name" value="NIT"/>
    <property type="match status" value="1"/>
</dbReference>
<dbReference type="InterPro" id="IPR050428">
    <property type="entry name" value="TCS_sensor_his_kinase"/>
</dbReference>
<dbReference type="PROSITE" id="PS50906">
    <property type="entry name" value="NIT"/>
    <property type="match status" value="1"/>
</dbReference>
<dbReference type="InterPro" id="IPR013587">
    <property type="entry name" value="Nitrate/nitrite_sensing"/>
</dbReference>
<keyword evidence="5 8" id="KW-0418">Kinase</keyword>
<dbReference type="PANTHER" id="PTHR45436:SF5">
    <property type="entry name" value="SENSOR HISTIDINE KINASE TRCS"/>
    <property type="match status" value="1"/>
</dbReference>
<organism evidence="8 9">
    <name type="scientific">Streptosporangium album</name>
    <dbReference type="NCBI Taxonomy" id="47479"/>
    <lineage>
        <taxon>Bacteria</taxon>
        <taxon>Bacillati</taxon>
        <taxon>Actinomycetota</taxon>
        <taxon>Actinomycetes</taxon>
        <taxon>Streptosporangiales</taxon>
        <taxon>Streptosporangiaceae</taxon>
        <taxon>Streptosporangium</taxon>
    </lineage>
</organism>
<sequence>MGSRTIRFKLYALLSLPIVALIALWTFVTGYVVGDFFELRSATTLYERVSAPAAALVAEVQNERKLSAVALSKDVSQPDDLTEARSRTNKAITDFRTQATSLEATTVTDPGLAAAVKRVLAETDEVRSIRRNVDGRTANRLQTVQAFSRITDAAYRLQDQVVTVSDIRLYQQAVGLQRITHAHDLLSREDALVSGATIAGRLTHDEYEAMEVLAPNRRMLLTEGAATLDEELRGPLNSLTDSLAYRGLVTLELDMVDRSQLPRDRDAWRALAGSFDLTMDRFLASRAELLNSRADDAAGGIITKIVLAGGLGLAAILGAVVLSARLGRGLAEELGSLRLAALDLAEVRLPQVVERLRKGESVDVETEAPPIPTTGTTMEITDVGRAFSTVQRTAVQAAVGEARLRQGFNRVFRNLARRNQSLVHRQLAQLDSMQRKTNDPCALEDLYRLDHLTTRMRRQSEGLVILSGATAGRTWRNPVPLMDVVRAAVAEVEDYQRVTVPPLPDARLTGSATADVTHLLAELLENATSFSPPTAQVRVRGEIVGRGFVIEIEDRGLGMKEIEREAINGRLATPPEFDVADSEQLGLFVVSQLAARHGIKVTLSRSPFGGTTAVVLIPQAVLAETEPEQRQMPAVRALE</sequence>
<dbReference type="GO" id="GO:0004673">
    <property type="term" value="F:protein histidine kinase activity"/>
    <property type="evidence" value="ECO:0007669"/>
    <property type="project" value="UniProtKB-EC"/>
</dbReference>
<keyword evidence="9" id="KW-1185">Reference proteome</keyword>
<keyword evidence="6" id="KW-0472">Membrane</keyword>
<dbReference type="EMBL" id="JACHJU010000001">
    <property type="protein sequence ID" value="MBB4937917.1"/>
    <property type="molecule type" value="Genomic_DNA"/>
</dbReference>
<dbReference type="InterPro" id="IPR036890">
    <property type="entry name" value="HATPase_C_sf"/>
</dbReference>
<dbReference type="GO" id="GO:0005886">
    <property type="term" value="C:plasma membrane"/>
    <property type="evidence" value="ECO:0007669"/>
    <property type="project" value="TreeGrafter"/>
</dbReference>
<evidence type="ECO:0000256" key="3">
    <source>
        <dbReference type="ARBA" id="ARBA00022553"/>
    </source>
</evidence>
<keyword evidence="6" id="KW-1133">Transmembrane helix</keyword>
<name>A0A7W7W834_9ACTN</name>
<comment type="catalytic activity">
    <reaction evidence="1">
        <text>ATP + protein L-histidine = ADP + protein N-phospho-L-histidine.</text>
        <dbReference type="EC" id="2.7.13.3"/>
    </reaction>
</comment>
<keyword evidence="4" id="KW-0808">Transferase</keyword>
<dbReference type="InterPro" id="IPR003594">
    <property type="entry name" value="HATPase_dom"/>
</dbReference>
<evidence type="ECO:0000256" key="5">
    <source>
        <dbReference type="ARBA" id="ARBA00022777"/>
    </source>
</evidence>
<dbReference type="PANTHER" id="PTHR45436">
    <property type="entry name" value="SENSOR HISTIDINE KINASE YKOH"/>
    <property type="match status" value="1"/>
</dbReference>
<evidence type="ECO:0000259" key="7">
    <source>
        <dbReference type="PROSITE" id="PS50906"/>
    </source>
</evidence>
<dbReference type="SUPFAM" id="SSF55874">
    <property type="entry name" value="ATPase domain of HSP90 chaperone/DNA topoisomerase II/histidine kinase"/>
    <property type="match status" value="1"/>
</dbReference>
<comment type="caution">
    <text evidence="8">The sequence shown here is derived from an EMBL/GenBank/DDBJ whole genome shotgun (WGS) entry which is preliminary data.</text>
</comment>